<dbReference type="Proteomes" id="UP000664844">
    <property type="component" value="Unassembled WGS sequence"/>
</dbReference>
<name>A0ABS3FN05_9CYAN</name>
<keyword evidence="2" id="KW-1185">Reference proteome</keyword>
<evidence type="ECO:0000313" key="2">
    <source>
        <dbReference type="Proteomes" id="UP000664844"/>
    </source>
</evidence>
<evidence type="ECO:0000313" key="1">
    <source>
        <dbReference type="EMBL" id="MBO0348218.1"/>
    </source>
</evidence>
<sequence length="79" mass="9274">MLEKVTVTYDGSAFYPETHLNLEPNTRYTIHIISQEKQTETTEKNAWDLLEDMAGTYEAQEDWSSEHDHYLYGTTKRNS</sequence>
<proteinExistence type="predicted"/>
<accession>A0ABS3FN05</accession>
<protein>
    <recommendedName>
        <fullName evidence="3">DUF104 domain-containing protein</fullName>
    </recommendedName>
</protein>
<organism evidence="1 2">
    <name type="scientific">Phormidium pseudopriestleyi FRX01</name>
    <dbReference type="NCBI Taxonomy" id="1759528"/>
    <lineage>
        <taxon>Bacteria</taxon>
        <taxon>Bacillati</taxon>
        <taxon>Cyanobacteriota</taxon>
        <taxon>Cyanophyceae</taxon>
        <taxon>Oscillatoriophycideae</taxon>
        <taxon>Oscillatoriales</taxon>
        <taxon>Oscillatoriaceae</taxon>
        <taxon>Phormidium</taxon>
    </lineage>
</organism>
<comment type="caution">
    <text evidence="1">The sequence shown here is derived from an EMBL/GenBank/DDBJ whole genome shotgun (WGS) entry which is preliminary data.</text>
</comment>
<dbReference type="EMBL" id="JAFLQW010000089">
    <property type="protein sequence ID" value="MBO0348218.1"/>
    <property type="molecule type" value="Genomic_DNA"/>
</dbReference>
<reference evidence="1 2" key="1">
    <citation type="submission" date="2021-03" db="EMBL/GenBank/DDBJ databases">
        <title>Metabolic Capacity of the Antarctic Cyanobacterium Phormidium pseudopriestleyi that Sustains Oxygenic Photosynthesis in the Presence of Hydrogen Sulfide.</title>
        <authorList>
            <person name="Lumian J.E."/>
            <person name="Jungblut A.D."/>
            <person name="Dillon M.L."/>
            <person name="Hawes I."/>
            <person name="Doran P.T."/>
            <person name="Mackey T.J."/>
            <person name="Dick G.J."/>
            <person name="Grettenberger C.L."/>
            <person name="Sumner D.Y."/>
        </authorList>
    </citation>
    <scope>NUCLEOTIDE SEQUENCE [LARGE SCALE GENOMIC DNA]</scope>
    <source>
        <strain evidence="1 2">FRX01</strain>
    </source>
</reference>
<gene>
    <name evidence="1" type="ORF">J0895_03680</name>
</gene>
<evidence type="ECO:0008006" key="3">
    <source>
        <dbReference type="Google" id="ProtNLM"/>
    </source>
</evidence>
<dbReference type="SUPFAM" id="SSF141694">
    <property type="entry name" value="AF2212/PG0164-like"/>
    <property type="match status" value="1"/>
</dbReference>